<dbReference type="SUPFAM" id="SSF56935">
    <property type="entry name" value="Porins"/>
    <property type="match status" value="1"/>
</dbReference>
<keyword evidence="9" id="KW-1185">Reference proteome</keyword>
<evidence type="ECO:0000313" key="9">
    <source>
        <dbReference type="Proteomes" id="UP001169764"/>
    </source>
</evidence>
<comment type="caution">
    <text evidence="8">The sequence shown here is derived from an EMBL/GenBank/DDBJ whole genome shotgun (WGS) entry which is preliminary data.</text>
</comment>
<dbReference type="NCBIfam" id="TIGR01782">
    <property type="entry name" value="TonB-Xanth-Caul"/>
    <property type="match status" value="1"/>
</dbReference>
<protein>
    <submittedName>
        <fullName evidence="8">TonB-dependent receptor</fullName>
    </submittedName>
</protein>
<gene>
    <name evidence="8" type="ORF">Q4F19_07635</name>
</gene>
<dbReference type="InterPro" id="IPR012910">
    <property type="entry name" value="Plug_dom"/>
</dbReference>
<dbReference type="InterPro" id="IPR037066">
    <property type="entry name" value="Plug_dom_sf"/>
</dbReference>
<dbReference type="Gene3D" id="2.40.170.20">
    <property type="entry name" value="TonB-dependent receptor, beta-barrel domain"/>
    <property type="match status" value="1"/>
</dbReference>
<dbReference type="Proteomes" id="UP001169764">
    <property type="component" value="Unassembled WGS sequence"/>
</dbReference>
<evidence type="ECO:0000259" key="6">
    <source>
        <dbReference type="Pfam" id="PF00593"/>
    </source>
</evidence>
<dbReference type="InterPro" id="IPR036942">
    <property type="entry name" value="Beta-barrel_TonB_sf"/>
</dbReference>
<feature type="domain" description="TonB-dependent receptor-like beta-barrel" evidence="6">
    <location>
        <begin position="478"/>
        <end position="940"/>
    </location>
</feature>
<dbReference type="Pfam" id="PF07715">
    <property type="entry name" value="Plug"/>
    <property type="match status" value="1"/>
</dbReference>
<reference evidence="8" key="1">
    <citation type="submission" date="2023-07" db="EMBL/GenBank/DDBJ databases">
        <authorList>
            <person name="Kim M."/>
        </authorList>
    </citation>
    <scope>NUCLEOTIDE SEQUENCE</scope>
    <source>
        <strain evidence="8">BIUV-7</strain>
    </source>
</reference>
<dbReference type="RefSeq" id="WP_303541302.1">
    <property type="nucleotide sequence ID" value="NZ_JAUOTP010000003.1"/>
</dbReference>
<evidence type="ECO:0000256" key="4">
    <source>
        <dbReference type="RuleBase" id="RU003357"/>
    </source>
</evidence>
<feature type="chain" id="PRO_5047217755" evidence="5">
    <location>
        <begin position="26"/>
        <end position="974"/>
    </location>
</feature>
<comment type="similarity">
    <text evidence="4">Belongs to the TonB-dependent receptor family.</text>
</comment>
<dbReference type="Pfam" id="PF00593">
    <property type="entry name" value="TonB_dep_Rec_b-barrel"/>
    <property type="match status" value="1"/>
</dbReference>
<dbReference type="InterPro" id="IPR000531">
    <property type="entry name" value="Beta-barrel_TonB"/>
</dbReference>
<keyword evidence="5" id="KW-0732">Signal</keyword>
<name>A0ABT8Y7F2_9SPHN</name>
<dbReference type="CDD" id="cd01347">
    <property type="entry name" value="ligand_gated_channel"/>
    <property type="match status" value="1"/>
</dbReference>
<evidence type="ECO:0000256" key="2">
    <source>
        <dbReference type="ARBA" id="ARBA00023136"/>
    </source>
</evidence>
<evidence type="ECO:0000259" key="7">
    <source>
        <dbReference type="Pfam" id="PF07715"/>
    </source>
</evidence>
<dbReference type="PANTHER" id="PTHR40980:SF3">
    <property type="entry name" value="TONB-DEPENDENT RECEPTOR-LIKE BETA-BARREL DOMAIN-CONTAINING PROTEIN"/>
    <property type="match status" value="1"/>
</dbReference>
<keyword evidence="4" id="KW-0798">TonB box</keyword>
<comment type="subcellular location">
    <subcellularLocation>
        <location evidence="1 4">Cell outer membrane</location>
    </subcellularLocation>
</comment>
<dbReference type="InterPro" id="IPR010104">
    <property type="entry name" value="TonB_rcpt_bac"/>
</dbReference>
<feature type="domain" description="TonB-dependent receptor plug" evidence="7">
    <location>
        <begin position="69"/>
        <end position="178"/>
    </location>
</feature>
<evidence type="ECO:0000256" key="1">
    <source>
        <dbReference type="ARBA" id="ARBA00004442"/>
    </source>
</evidence>
<evidence type="ECO:0000256" key="3">
    <source>
        <dbReference type="ARBA" id="ARBA00023237"/>
    </source>
</evidence>
<keyword evidence="8" id="KW-0675">Receptor</keyword>
<dbReference type="Gene3D" id="2.170.130.10">
    <property type="entry name" value="TonB-dependent receptor, plug domain"/>
    <property type="match status" value="1"/>
</dbReference>
<evidence type="ECO:0000313" key="8">
    <source>
        <dbReference type="EMBL" id="MDO6414250.1"/>
    </source>
</evidence>
<feature type="signal peptide" evidence="5">
    <location>
        <begin position="1"/>
        <end position="25"/>
    </location>
</feature>
<proteinExistence type="inferred from homology"/>
<accession>A0ABT8Y7F2</accession>
<dbReference type="EMBL" id="JAUOTP010000003">
    <property type="protein sequence ID" value="MDO6414250.1"/>
    <property type="molecule type" value="Genomic_DNA"/>
</dbReference>
<dbReference type="PANTHER" id="PTHR40980">
    <property type="entry name" value="PLUG DOMAIN-CONTAINING PROTEIN"/>
    <property type="match status" value="1"/>
</dbReference>
<organism evidence="8 9">
    <name type="scientific">Sphingomonas natans</name>
    <dbReference type="NCBI Taxonomy" id="3063330"/>
    <lineage>
        <taxon>Bacteria</taxon>
        <taxon>Pseudomonadati</taxon>
        <taxon>Pseudomonadota</taxon>
        <taxon>Alphaproteobacteria</taxon>
        <taxon>Sphingomonadales</taxon>
        <taxon>Sphingomonadaceae</taxon>
        <taxon>Sphingomonas</taxon>
    </lineage>
</organism>
<keyword evidence="2 4" id="KW-0472">Membrane</keyword>
<evidence type="ECO:0000256" key="5">
    <source>
        <dbReference type="SAM" id="SignalP"/>
    </source>
</evidence>
<keyword evidence="3" id="KW-0998">Cell outer membrane</keyword>
<sequence length="974" mass="106174">MGAGRITLCSGVSLAAVLLAVSASAQTSSSYPAASEDSSATAPPGNQQSAEEIIVSGFRASLSSALNTKRAEASSIDVIKAEDIADFPDNNLAESLQRVPGVSINRVGGEGRAITVRGLSGSFTRVRVNGMESQAISGATTSDRGINTGRGFDFNVFASELFNNLVVRKTADAETIEGSLGATVDLNVARPFDFTKATVALSAQAGYTTLAKKANPKLTGLLTDTWNTGIGRIGVLVSAAYSRRHYFEDQFGSGGWNPATTDGGFCSPIGVTPVSPALNAGQGTTATDCVAGVTRPAANDANYAAVNRSTVFLPRLPRYGRFDHDQKRLGITGSLQWEPAPGIEIGGDLLYSDYKVARDEYWLEGFSFARAIASPNFGKPQTAIREAVLRNAGTSNTQGANFGQTVYDIDYGVFDGVDVRSDNQHDRFRSRFSQYTLHGKFEITDRLQLALLGGIADTNFDQTEQTTFLFGRNNTRQTIDFRDDRDLPTIGYGFDVTDPSQYSLAPGSAEIRTTPSYVNNKNRLIEGNFSWKLNGLITAKAGVHYDRFDFDITAYQRPNNFLVPTLTASQVADVTRTIDGFGKGMPDGVFPTSWIVVNYDKFAQQYGLDNYSGDFAIVENLSARRAVREDVLSAFGQIDFNLKDLDVPVRGNIGLRYARTKLDSTGYSTSIAQFITAQNKYDDWLPSVNIVGDLTSKLLVRAAAAKVITRPELSFLSPGATVTISGTPSINGGNPALEPIRANTYDASIEWYFDRNSLISAAYFYKDIKSYIQNQAQQLTFNQTGLPLSLLVNSGLDPNVSIFTVNQARNTPGGPLKGFEINYQQAFNFLPGFLQNFGTLLNYTHVTSRINYFLAASANNTTNRDLLGLSRDAFNATLYYEDKKFSARISAAYRGPYIIALPANNPLQDLEGVDKSLIFDVSASYQLTERVKLTFEGLNVFDRFYRQFIDSDRDSTFVYSHTGPQFYAGVQVRF</sequence>